<comment type="caution">
    <text evidence="5">The sequence shown here is derived from an EMBL/GenBank/DDBJ whole genome shotgun (WGS) entry which is preliminary data.</text>
</comment>
<protein>
    <submittedName>
        <fullName evidence="5">DeoR family transcriptional regulator</fullName>
    </submittedName>
</protein>
<feature type="domain" description="HTH deoR-type" evidence="4">
    <location>
        <begin position="15"/>
        <end position="70"/>
    </location>
</feature>
<dbReference type="AlphaFoldDB" id="A0A8J3GZJ8"/>
<proteinExistence type="predicted"/>
<dbReference type="InterPro" id="IPR036390">
    <property type="entry name" value="WH_DNA-bd_sf"/>
</dbReference>
<dbReference type="RefSeq" id="WP_189681188.1">
    <property type="nucleotide sequence ID" value="NZ_BNCJ01000010.1"/>
</dbReference>
<keyword evidence="6" id="KW-1185">Reference proteome</keyword>
<dbReference type="Proteomes" id="UP000626220">
    <property type="component" value="Unassembled WGS sequence"/>
</dbReference>
<keyword evidence="3" id="KW-0804">Transcription</keyword>
<evidence type="ECO:0000256" key="1">
    <source>
        <dbReference type="ARBA" id="ARBA00023015"/>
    </source>
</evidence>
<dbReference type="Gene3D" id="1.10.10.10">
    <property type="entry name" value="Winged helix-like DNA-binding domain superfamily/Winged helix DNA-binding domain"/>
    <property type="match status" value="1"/>
</dbReference>
<reference evidence="5" key="1">
    <citation type="journal article" date="2014" name="Int. J. Syst. Evol. Microbiol.">
        <title>Complete genome sequence of Corynebacterium casei LMG S-19264T (=DSM 44701T), isolated from a smear-ripened cheese.</title>
        <authorList>
            <consortium name="US DOE Joint Genome Institute (JGI-PGF)"/>
            <person name="Walter F."/>
            <person name="Albersmeier A."/>
            <person name="Kalinowski J."/>
            <person name="Ruckert C."/>
        </authorList>
    </citation>
    <scope>NUCLEOTIDE SEQUENCE</scope>
    <source>
        <strain evidence="5">KCTC 42650</strain>
    </source>
</reference>
<dbReference type="InterPro" id="IPR014036">
    <property type="entry name" value="DeoR-like_C"/>
</dbReference>
<dbReference type="GO" id="GO:0003700">
    <property type="term" value="F:DNA-binding transcription factor activity"/>
    <property type="evidence" value="ECO:0007669"/>
    <property type="project" value="InterPro"/>
</dbReference>
<dbReference type="InterPro" id="IPR037171">
    <property type="entry name" value="NagB/RpiA_transferase-like"/>
</dbReference>
<dbReference type="InterPro" id="IPR050313">
    <property type="entry name" value="Carb_Metab_HTH_regulators"/>
</dbReference>
<evidence type="ECO:0000259" key="4">
    <source>
        <dbReference type="PROSITE" id="PS51000"/>
    </source>
</evidence>
<dbReference type="PANTHER" id="PTHR30363">
    <property type="entry name" value="HTH-TYPE TRANSCRIPTIONAL REGULATOR SRLR-RELATED"/>
    <property type="match status" value="1"/>
</dbReference>
<keyword evidence="2" id="KW-0238">DNA-binding</keyword>
<dbReference type="InterPro" id="IPR036388">
    <property type="entry name" value="WH-like_DNA-bd_sf"/>
</dbReference>
<dbReference type="Pfam" id="PF08220">
    <property type="entry name" value="HTH_DeoR"/>
    <property type="match status" value="1"/>
</dbReference>
<dbReference type="InterPro" id="IPR001034">
    <property type="entry name" value="DeoR_HTH"/>
</dbReference>
<evidence type="ECO:0000313" key="6">
    <source>
        <dbReference type="Proteomes" id="UP000626220"/>
    </source>
</evidence>
<gene>
    <name evidence="5" type="ORF">GCM10017056_32810</name>
</gene>
<evidence type="ECO:0000313" key="5">
    <source>
        <dbReference type="EMBL" id="GHF58836.1"/>
    </source>
</evidence>
<reference evidence="5" key="2">
    <citation type="submission" date="2020-09" db="EMBL/GenBank/DDBJ databases">
        <authorList>
            <person name="Sun Q."/>
            <person name="Kim S."/>
        </authorList>
    </citation>
    <scope>NUCLEOTIDE SEQUENCE</scope>
    <source>
        <strain evidence="5">KCTC 42650</strain>
    </source>
</reference>
<dbReference type="SUPFAM" id="SSF100950">
    <property type="entry name" value="NagB/RpiA/CoA transferase-like"/>
    <property type="match status" value="1"/>
</dbReference>
<dbReference type="InterPro" id="IPR018356">
    <property type="entry name" value="Tscrpt_reg_HTH_DeoR_CS"/>
</dbReference>
<keyword evidence="1" id="KW-0805">Transcription regulation</keyword>
<dbReference type="SMART" id="SM01134">
    <property type="entry name" value="DeoRC"/>
    <property type="match status" value="1"/>
</dbReference>
<sequence length="265" mass="28515">MLDKVRPYAPRRLRKIERREQILLELKLRPHVRNAELAERFGVSTETVRRDVDALSAEGLLSRAHGGASATPNRQYPGFDERNRARLEERERIGRAAAALVQPGDSVMIDAGSTTLQVARFLAFSGTECTVLTNSLPVATAIGQSAGAQVILCPGDFLPSEAAVVGPDAIEFIERHHFDRCFLGASNVSADGVSETVRGFAAIKRSMLRRSGQAHLVIDGAKIGHEGMAHVGALAAFASVVTDRLPEKDICNALEDAGVEVLVAD</sequence>
<accession>A0A8J3GZJ8</accession>
<dbReference type="PROSITE" id="PS00894">
    <property type="entry name" value="HTH_DEOR_1"/>
    <property type="match status" value="1"/>
</dbReference>
<dbReference type="Pfam" id="PF00455">
    <property type="entry name" value="DeoRC"/>
    <property type="match status" value="1"/>
</dbReference>
<evidence type="ECO:0000256" key="3">
    <source>
        <dbReference type="ARBA" id="ARBA00023163"/>
    </source>
</evidence>
<dbReference type="EMBL" id="BNCJ01000010">
    <property type="protein sequence ID" value="GHF58836.1"/>
    <property type="molecule type" value="Genomic_DNA"/>
</dbReference>
<dbReference type="PANTHER" id="PTHR30363:SF44">
    <property type="entry name" value="AGA OPERON TRANSCRIPTIONAL REPRESSOR-RELATED"/>
    <property type="match status" value="1"/>
</dbReference>
<evidence type="ECO:0000256" key="2">
    <source>
        <dbReference type="ARBA" id="ARBA00023125"/>
    </source>
</evidence>
<dbReference type="PRINTS" id="PR00037">
    <property type="entry name" value="HTHLACR"/>
</dbReference>
<dbReference type="SUPFAM" id="SSF46785">
    <property type="entry name" value="Winged helix' DNA-binding domain"/>
    <property type="match status" value="1"/>
</dbReference>
<dbReference type="Gene3D" id="3.40.50.1360">
    <property type="match status" value="1"/>
</dbReference>
<dbReference type="SMART" id="SM00420">
    <property type="entry name" value="HTH_DEOR"/>
    <property type="match status" value="1"/>
</dbReference>
<dbReference type="GO" id="GO:0003677">
    <property type="term" value="F:DNA binding"/>
    <property type="evidence" value="ECO:0007669"/>
    <property type="project" value="UniProtKB-KW"/>
</dbReference>
<organism evidence="5 6">
    <name type="scientific">Seohaeicola zhoushanensis</name>
    <dbReference type="NCBI Taxonomy" id="1569283"/>
    <lineage>
        <taxon>Bacteria</taxon>
        <taxon>Pseudomonadati</taxon>
        <taxon>Pseudomonadota</taxon>
        <taxon>Alphaproteobacteria</taxon>
        <taxon>Rhodobacterales</taxon>
        <taxon>Roseobacteraceae</taxon>
        <taxon>Seohaeicola</taxon>
    </lineage>
</organism>
<name>A0A8J3GZJ8_9RHOB</name>
<dbReference type="PROSITE" id="PS51000">
    <property type="entry name" value="HTH_DEOR_2"/>
    <property type="match status" value="1"/>
</dbReference>